<dbReference type="EMBL" id="FUZF01000007">
    <property type="protein sequence ID" value="SKB70726.1"/>
    <property type="molecule type" value="Genomic_DNA"/>
</dbReference>
<proteinExistence type="predicted"/>
<dbReference type="RefSeq" id="WP_079642885.1">
    <property type="nucleotide sequence ID" value="NZ_FUZF01000007.1"/>
</dbReference>
<dbReference type="AlphaFoldDB" id="A0A1T5DGB9"/>
<dbReference type="STRING" id="1513896.SAMN05660841_01944"/>
<dbReference type="OrthoDB" id="1095195at2"/>
<dbReference type="PROSITE" id="PS51257">
    <property type="entry name" value="PROKAR_LIPOPROTEIN"/>
    <property type="match status" value="1"/>
</dbReference>
<dbReference type="Proteomes" id="UP000190150">
    <property type="component" value="Unassembled WGS sequence"/>
</dbReference>
<protein>
    <submittedName>
        <fullName evidence="1">PKD-like family protein</fullName>
    </submittedName>
</protein>
<dbReference type="InterPro" id="IPR032183">
    <property type="entry name" value="PKD-like"/>
</dbReference>
<gene>
    <name evidence="1" type="ORF">SAMN05660841_01944</name>
</gene>
<keyword evidence="2" id="KW-1185">Reference proteome</keyword>
<dbReference type="Pfam" id="PF16407">
    <property type="entry name" value="PKD_2"/>
    <property type="match status" value="1"/>
</dbReference>
<organism evidence="1 2">
    <name type="scientific">Sphingobacterium nematocida</name>
    <dbReference type="NCBI Taxonomy" id="1513896"/>
    <lineage>
        <taxon>Bacteria</taxon>
        <taxon>Pseudomonadati</taxon>
        <taxon>Bacteroidota</taxon>
        <taxon>Sphingobacteriia</taxon>
        <taxon>Sphingobacteriales</taxon>
        <taxon>Sphingobacteriaceae</taxon>
        <taxon>Sphingobacterium</taxon>
    </lineage>
</organism>
<evidence type="ECO:0000313" key="1">
    <source>
        <dbReference type="EMBL" id="SKB70726.1"/>
    </source>
</evidence>
<accession>A0A1T5DGB9</accession>
<evidence type="ECO:0000313" key="2">
    <source>
        <dbReference type="Proteomes" id="UP000190150"/>
    </source>
</evidence>
<sequence>MKQTIKYMFFPILLLLSYSCKKDLGSYNYHSIDSVFIQGIEKTYVMKIGGNPGIVPQLSHSSGSSLSSSDYDFEWLAYRQGLNQEPLRISTKEHLNEVISLPIGDYTVYFKAKEKSTNLLWEQKFTIRVGSGFNGGWMILSDDNGKSKIDLFEWNHTLANYSKHHTNFQDSIKDVSKNTMSLLGKPKFITTWSNQTPATGNGVKYFVYVGTDKNTEKTNVTDGFIWSDQYSFKYETVNPTEFETIDAIRPTASRDGYVVKGNDVFVKYAVFQVNVGTPINRLADGTYFKVSPFIAPTAGPSCLMYDITNKRFVRNMSSAVAVSQTPLTYDQNNAAFNPNKVDMDMVWMNQTVAFGGQAYAVLTKSGKYFLARMTNTASAFSANFLTDITSLPGIAQAQHFEVDPRYGYLQYAVGGKIYQYDPSESSVKLMKDYGNKEITVFKYLRSTSVSYSSVINPNNANTYGKRFLPDVVGLVVASLDPVAPQTSGKVEVFDTPQFNADYKTFLSFNGFGRVADVTEAEFPLGW</sequence>
<name>A0A1T5DGB9_9SPHI</name>
<reference evidence="2" key="1">
    <citation type="submission" date="2017-02" db="EMBL/GenBank/DDBJ databases">
        <authorList>
            <person name="Varghese N."/>
            <person name="Submissions S."/>
        </authorList>
    </citation>
    <scope>NUCLEOTIDE SEQUENCE [LARGE SCALE GENOMIC DNA]</scope>
    <source>
        <strain evidence="2">DSM 24091</strain>
    </source>
</reference>